<evidence type="ECO:0000313" key="9">
    <source>
        <dbReference type="Proteomes" id="UP000653904"/>
    </source>
</evidence>
<comment type="caution">
    <text evidence="8">The sequence shown here is derived from an EMBL/GenBank/DDBJ whole genome shotgun (WGS) entry which is preliminary data.</text>
</comment>
<organism evidence="8 9">
    <name type="scientific">Clostridium segne</name>
    <dbReference type="NCBI Taxonomy" id="2763038"/>
    <lineage>
        <taxon>Bacteria</taxon>
        <taxon>Bacillati</taxon>
        <taxon>Bacillota</taxon>
        <taxon>Clostridia</taxon>
        <taxon>Eubacteriales</taxon>
        <taxon>Clostridiaceae</taxon>
        <taxon>Clostridium</taxon>
    </lineage>
</organism>
<dbReference type="EMBL" id="JACOOW010000008">
    <property type="protein sequence ID" value="MBC5656884.1"/>
    <property type="molecule type" value="Genomic_DNA"/>
</dbReference>
<dbReference type="InterPro" id="IPR003593">
    <property type="entry name" value="AAA+_ATPase"/>
</dbReference>
<evidence type="ECO:0000259" key="7">
    <source>
        <dbReference type="PROSITE" id="PS50893"/>
    </source>
</evidence>
<name>A0AAW3X2N6_9CLOT</name>
<keyword evidence="2" id="KW-0813">Transport</keyword>
<dbReference type="PROSITE" id="PS00211">
    <property type="entry name" value="ABC_TRANSPORTER_1"/>
    <property type="match status" value="1"/>
</dbReference>
<dbReference type="Proteomes" id="UP000653904">
    <property type="component" value="Unassembled WGS sequence"/>
</dbReference>
<evidence type="ECO:0000256" key="3">
    <source>
        <dbReference type="ARBA" id="ARBA00022475"/>
    </source>
</evidence>
<keyword evidence="5 8" id="KW-0067">ATP-binding</keyword>
<sequence length="264" mass="29582">MLDVKQATKVFSAGTASEHHALNGLDLHLDDGEFVTIIGSNGAGKSTLFNAICGNYWLDQGQILLDGQDITFLSEHRRARQIGRVFQDPMKGTAPHLTIEENLALAYTRKDRKPFRSAVRKQEKDLFRTELEKYHMDLENRMKTKVGLLSGGQRQVVTLLMCTLVMPKLLLLDEHTAALDPATADKVMEITRSIVSENHLTTLMITHNLSQALTTGNRTIMLDEGRIILDLGGEERAKMGVNDLLDCYAEKKKKAFDNDRMMLA</sequence>
<dbReference type="InterPro" id="IPR017871">
    <property type="entry name" value="ABC_transporter-like_CS"/>
</dbReference>
<dbReference type="AlphaFoldDB" id="A0AAW3X2N6"/>
<dbReference type="SUPFAM" id="SSF52540">
    <property type="entry name" value="P-loop containing nucleoside triphosphate hydrolases"/>
    <property type="match status" value="1"/>
</dbReference>
<proteinExistence type="predicted"/>
<keyword evidence="9" id="KW-1185">Reference proteome</keyword>
<evidence type="ECO:0000256" key="6">
    <source>
        <dbReference type="ARBA" id="ARBA00023136"/>
    </source>
</evidence>
<keyword evidence="6" id="KW-0472">Membrane</keyword>
<dbReference type="RefSeq" id="WP_118523160.1">
    <property type="nucleotide sequence ID" value="NZ_JACOOW010000008.1"/>
</dbReference>
<evidence type="ECO:0000256" key="2">
    <source>
        <dbReference type="ARBA" id="ARBA00022448"/>
    </source>
</evidence>
<evidence type="ECO:0000256" key="1">
    <source>
        <dbReference type="ARBA" id="ARBA00004202"/>
    </source>
</evidence>
<evidence type="ECO:0000313" key="8">
    <source>
        <dbReference type="EMBL" id="MBC5656884.1"/>
    </source>
</evidence>
<accession>A0AAW3X2N6</accession>
<dbReference type="InterPro" id="IPR050166">
    <property type="entry name" value="ABC_transporter_ATP-bind"/>
</dbReference>
<dbReference type="Gene3D" id="3.40.50.300">
    <property type="entry name" value="P-loop containing nucleotide triphosphate hydrolases"/>
    <property type="match status" value="1"/>
</dbReference>
<dbReference type="InterPro" id="IPR027417">
    <property type="entry name" value="P-loop_NTPase"/>
</dbReference>
<dbReference type="PANTHER" id="PTHR42788:SF7">
    <property type="entry name" value="NITRATE ABC TRANSPORTER ATP-BINDING PROTEIN"/>
    <property type="match status" value="1"/>
</dbReference>
<dbReference type="GO" id="GO:0005886">
    <property type="term" value="C:plasma membrane"/>
    <property type="evidence" value="ECO:0007669"/>
    <property type="project" value="UniProtKB-SubCell"/>
</dbReference>
<reference evidence="8 9" key="1">
    <citation type="submission" date="2020-08" db="EMBL/GenBank/DDBJ databases">
        <title>Genome public.</title>
        <authorList>
            <person name="Liu C."/>
            <person name="Sun Q."/>
        </authorList>
    </citation>
    <scope>NUCLEOTIDE SEQUENCE [LARGE SCALE GENOMIC DNA]</scope>
    <source>
        <strain evidence="8 9">BX14</strain>
    </source>
</reference>
<dbReference type="SMART" id="SM00382">
    <property type="entry name" value="AAA"/>
    <property type="match status" value="1"/>
</dbReference>
<protein>
    <submittedName>
        <fullName evidence="8">ATP-binding cassette domain-containing protein</fullName>
    </submittedName>
</protein>
<keyword evidence="3" id="KW-1003">Cell membrane</keyword>
<keyword evidence="4" id="KW-0547">Nucleotide-binding</keyword>
<feature type="domain" description="ABC transporter" evidence="7">
    <location>
        <begin position="2"/>
        <end position="249"/>
    </location>
</feature>
<dbReference type="Pfam" id="PF00005">
    <property type="entry name" value="ABC_tran"/>
    <property type="match status" value="1"/>
</dbReference>
<gene>
    <name evidence="8" type="ORF">H8S19_07355</name>
</gene>
<dbReference type="InterPro" id="IPR003439">
    <property type="entry name" value="ABC_transporter-like_ATP-bd"/>
</dbReference>
<comment type="subcellular location">
    <subcellularLocation>
        <location evidence="1">Cell membrane</location>
        <topology evidence="1">Peripheral membrane protein</topology>
    </subcellularLocation>
</comment>
<evidence type="ECO:0000256" key="5">
    <source>
        <dbReference type="ARBA" id="ARBA00022840"/>
    </source>
</evidence>
<evidence type="ECO:0000256" key="4">
    <source>
        <dbReference type="ARBA" id="ARBA00022741"/>
    </source>
</evidence>
<dbReference type="PROSITE" id="PS50893">
    <property type="entry name" value="ABC_TRANSPORTER_2"/>
    <property type="match status" value="1"/>
</dbReference>
<dbReference type="GO" id="GO:0005524">
    <property type="term" value="F:ATP binding"/>
    <property type="evidence" value="ECO:0007669"/>
    <property type="project" value="UniProtKB-KW"/>
</dbReference>
<dbReference type="PANTHER" id="PTHR42788">
    <property type="entry name" value="TAURINE IMPORT ATP-BINDING PROTEIN-RELATED"/>
    <property type="match status" value="1"/>
</dbReference>
<dbReference type="GO" id="GO:0016887">
    <property type="term" value="F:ATP hydrolysis activity"/>
    <property type="evidence" value="ECO:0007669"/>
    <property type="project" value="InterPro"/>
</dbReference>